<comment type="caution">
    <text evidence="1">The sequence shown here is derived from an EMBL/GenBank/DDBJ whole genome shotgun (WGS) entry which is preliminary data.</text>
</comment>
<sequence>MNASLSRKWAGSFSRVKSGVFRSCPIHCSGVAAECSSRIFTLHPAQRFHHGGHTDVDVFRRHGSRLPLLHYLHAVMCRPAVFTAGRRWGFVPPASLLTVIDID</sequence>
<proteinExistence type="predicted"/>
<evidence type="ECO:0000313" key="2">
    <source>
        <dbReference type="Proteomes" id="UP001345963"/>
    </source>
</evidence>
<evidence type="ECO:0000313" key="1">
    <source>
        <dbReference type="EMBL" id="MED6256777.1"/>
    </source>
</evidence>
<reference evidence="1 2" key="1">
    <citation type="submission" date="2021-07" db="EMBL/GenBank/DDBJ databases">
        <authorList>
            <person name="Palmer J.M."/>
        </authorList>
    </citation>
    <scope>NUCLEOTIDE SEQUENCE [LARGE SCALE GENOMIC DNA]</scope>
    <source>
        <strain evidence="1 2">AT_MEX2019</strain>
        <tissue evidence="1">Muscle</tissue>
    </source>
</reference>
<organism evidence="1 2">
    <name type="scientific">Ataeniobius toweri</name>
    <dbReference type="NCBI Taxonomy" id="208326"/>
    <lineage>
        <taxon>Eukaryota</taxon>
        <taxon>Metazoa</taxon>
        <taxon>Chordata</taxon>
        <taxon>Craniata</taxon>
        <taxon>Vertebrata</taxon>
        <taxon>Euteleostomi</taxon>
        <taxon>Actinopterygii</taxon>
        <taxon>Neopterygii</taxon>
        <taxon>Teleostei</taxon>
        <taxon>Neoteleostei</taxon>
        <taxon>Acanthomorphata</taxon>
        <taxon>Ovalentaria</taxon>
        <taxon>Atherinomorphae</taxon>
        <taxon>Cyprinodontiformes</taxon>
        <taxon>Goodeidae</taxon>
        <taxon>Ataeniobius</taxon>
    </lineage>
</organism>
<name>A0ABU7C221_9TELE</name>
<accession>A0ABU7C221</accession>
<dbReference type="Proteomes" id="UP001345963">
    <property type="component" value="Unassembled WGS sequence"/>
</dbReference>
<dbReference type="EMBL" id="JAHUTI010078722">
    <property type="protein sequence ID" value="MED6256777.1"/>
    <property type="molecule type" value="Genomic_DNA"/>
</dbReference>
<keyword evidence="2" id="KW-1185">Reference proteome</keyword>
<protein>
    <submittedName>
        <fullName evidence="1">Uncharacterized protein</fullName>
    </submittedName>
</protein>
<gene>
    <name evidence="1" type="ORF">ATANTOWER_021031</name>
</gene>